<protein>
    <recommendedName>
        <fullName evidence="5">Apple domain-containing protein</fullName>
    </recommendedName>
</protein>
<sequence>MAPYHEQPGLEVGVQPNDKYIPGSLGGIQGYSTAAMANTSTNLHPATEGHALHLANEGNSNDNPFSNSANIVSNSPPNSEQYGPSHYSSSQVPQASSISYSTAGRASQSSYSFSNTPQPSSISPPAQERSAHFGYTNAAQNTHISPHNVNREALSDFSRSNSATSATRVQAPQKIDAGYDYAPSKYSSLPGYHKTHDGREKGGKHICGLKLATFLWLLAFAIVILVAGLGLGLGLPMAVNNAKKGAAVSASAVAASASAAYLKQNASPTSNTLMPTSGQTNVGVTSIVTSMITASAKPTTTSSGPYTADPSPSTIARDCTSPKKFTIGGKYENTFSITCNKDFVPPSVGFVDIIALTVYSINDCARACASYNRNIGGGNKCIAAAFDANWAAVGKDAGNCWLKNTTATIKDGAGTQAIILLET</sequence>
<organism evidence="3 4">
    <name type="scientific">Hymenoscyphus albidus</name>
    <dbReference type="NCBI Taxonomy" id="595503"/>
    <lineage>
        <taxon>Eukaryota</taxon>
        <taxon>Fungi</taxon>
        <taxon>Dikarya</taxon>
        <taxon>Ascomycota</taxon>
        <taxon>Pezizomycotina</taxon>
        <taxon>Leotiomycetes</taxon>
        <taxon>Helotiales</taxon>
        <taxon>Helotiaceae</taxon>
        <taxon>Hymenoscyphus</taxon>
    </lineage>
</organism>
<evidence type="ECO:0008006" key="5">
    <source>
        <dbReference type="Google" id="ProtNLM"/>
    </source>
</evidence>
<feature type="compositionally biased region" description="Polar residues" evidence="1">
    <location>
        <begin position="57"/>
        <end position="82"/>
    </location>
</feature>
<keyword evidence="2" id="KW-0812">Transmembrane</keyword>
<keyword evidence="2" id="KW-1133">Transmembrane helix</keyword>
<name>A0A9N9Q8Q7_9HELO</name>
<dbReference type="EMBL" id="CAJVRM010000273">
    <property type="protein sequence ID" value="CAG8978707.1"/>
    <property type="molecule type" value="Genomic_DNA"/>
</dbReference>
<keyword evidence="4" id="KW-1185">Reference proteome</keyword>
<evidence type="ECO:0000256" key="1">
    <source>
        <dbReference type="SAM" id="MobiDB-lite"/>
    </source>
</evidence>
<dbReference type="AlphaFoldDB" id="A0A9N9Q8Q7"/>
<feature type="region of interest" description="Disordered" evidence="1">
    <location>
        <begin position="54"/>
        <end position="129"/>
    </location>
</feature>
<feature type="compositionally biased region" description="Polar residues" evidence="1">
    <location>
        <begin position="102"/>
        <end position="124"/>
    </location>
</feature>
<evidence type="ECO:0000256" key="2">
    <source>
        <dbReference type="SAM" id="Phobius"/>
    </source>
</evidence>
<feature type="transmembrane region" description="Helical" evidence="2">
    <location>
        <begin position="214"/>
        <end position="235"/>
    </location>
</feature>
<dbReference type="OrthoDB" id="5358884at2759"/>
<evidence type="ECO:0000313" key="4">
    <source>
        <dbReference type="Proteomes" id="UP000701801"/>
    </source>
</evidence>
<dbReference type="Proteomes" id="UP000701801">
    <property type="component" value="Unassembled WGS sequence"/>
</dbReference>
<accession>A0A9N9Q8Q7</accession>
<keyword evidence="2" id="KW-0472">Membrane</keyword>
<reference evidence="3" key="1">
    <citation type="submission" date="2021-07" db="EMBL/GenBank/DDBJ databases">
        <authorList>
            <person name="Durling M."/>
        </authorList>
    </citation>
    <scope>NUCLEOTIDE SEQUENCE</scope>
</reference>
<gene>
    <name evidence="3" type="ORF">HYALB_00004690</name>
</gene>
<feature type="compositionally biased region" description="Low complexity" evidence="1">
    <location>
        <begin position="85"/>
        <end position="101"/>
    </location>
</feature>
<proteinExistence type="predicted"/>
<evidence type="ECO:0000313" key="3">
    <source>
        <dbReference type="EMBL" id="CAG8978707.1"/>
    </source>
</evidence>
<comment type="caution">
    <text evidence="3">The sequence shown here is derived from an EMBL/GenBank/DDBJ whole genome shotgun (WGS) entry which is preliminary data.</text>
</comment>